<evidence type="ECO:0000313" key="2">
    <source>
        <dbReference type="Proteomes" id="UP000637239"/>
    </source>
</evidence>
<organism evidence="1 2">
    <name type="scientific">Aspergillus chevalieri</name>
    <name type="common">Eurotium chevalieri</name>
    <dbReference type="NCBI Taxonomy" id="182096"/>
    <lineage>
        <taxon>Eukaryota</taxon>
        <taxon>Fungi</taxon>
        <taxon>Dikarya</taxon>
        <taxon>Ascomycota</taxon>
        <taxon>Pezizomycotina</taxon>
        <taxon>Eurotiomycetes</taxon>
        <taxon>Eurotiomycetidae</taxon>
        <taxon>Eurotiales</taxon>
        <taxon>Aspergillaceae</taxon>
        <taxon>Aspergillus</taxon>
        <taxon>Aspergillus subgen. Aspergillus</taxon>
    </lineage>
</organism>
<accession>A0A7R7VG42</accession>
<dbReference type="Proteomes" id="UP000637239">
    <property type="component" value="Chromosome 1"/>
</dbReference>
<sequence length="120" mass="13782">MKEIWKENHVKEVGNLHCLLNPVLADSVFRLAIQNWYKGVDPDPESEPVEFGNPESEVNSDRAEFISELFEKSKEESFKDWIGPLMKQAIIKAKPLVFQTLKKTIDKIIKQIGEDSPRVS</sequence>
<dbReference type="RefSeq" id="XP_043132582.1">
    <property type="nucleotide sequence ID" value="XM_043276034.1"/>
</dbReference>
<gene>
    <name evidence="1" type="ORF">ACHE_11462A</name>
</gene>
<dbReference type="EMBL" id="AP024416">
    <property type="protein sequence ID" value="BCR84060.1"/>
    <property type="molecule type" value="Genomic_DNA"/>
</dbReference>
<proteinExistence type="predicted"/>
<dbReference type="GeneID" id="66978419"/>
<reference evidence="1" key="2">
    <citation type="submission" date="2021-02" db="EMBL/GenBank/DDBJ databases">
        <title>Aspergillus chevalieri M1 genome sequence.</title>
        <authorList>
            <person name="Kadooka C."/>
            <person name="Mori K."/>
            <person name="Futagami T."/>
        </authorList>
    </citation>
    <scope>NUCLEOTIDE SEQUENCE</scope>
    <source>
        <strain evidence="1">M1</strain>
    </source>
</reference>
<reference evidence="1" key="1">
    <citation type="submission" date="2021-01" db="EMBL/GenBank/DDBJ databases">
        <authorList>
            <consortium name="Aspergillus chevalieri M1 genome sequencing consortium"/>
            <person name="Kazuki M."/>
            <person name="Futagami T."/>
        </authorList>
    </citation>
    <scope>NUCLEOTIDE SEQUENCE</scope>
    <source>
        <strain evidence="1">M1</strain>
    </source>
</reference>
<dbReference type="AlphaFoldDB" id="A0A7R7VG42"/>
<protein>
    <submittedName>
        <fullName evidence="1">Uncharacterized protein</fullName>
    </submittedName>
</protein>
<dbReference type="KEGG" id="ache:ACHE_11462A"/>
<name>A0A7R7VG42_ASPCH</name>
<keyword evidence="2" id="KW-1185">Reference proteome</keyword>
<evidence type="ECO:0000313" key="1">
    <source>
        <dbReference type="EMBL" id="BCR84060.1"/>
    </source>
</evidence>